<keyword evidence="2" id="KW-1185">Reference proteome</keyword>
<evidence type="ECO:0000313" key="2">
    <source>
        <dbReference type="Proteomes" id="UP000824782"/>
    </source>
</evidence>
<name>A0AAV6YUV8_ENGPU</name>
<evidence type="ECO:0000313" key="1">
    <source>
        <dbReference type="EMBL" id="KAG8537786.1"/>
    </source>
</evidence>
<dbReference type="AlphaFoldDB" id="A0AAV6YUV8"/>
<comment type="caution">
    <text evidence="1">The sequence shown here is derived from an EMBL/GenBank/DDBJ whole genome shotgun (WGS) entry which is preliminary data.</text>
</comment>
<proteinExistence type="predicted"/>
<dbReference type="EMBL" id="WNYA01026834">
    <property type="protein sequence ID" value="KAG8537786.1"/>
    <property type="molecule type" value="Genomic_DNA"/>
</dbReference>
<reference evidence="1" key="1">
    <citation type="thesis" date="2020" institute="ProQuest LLC" country="789 East Eisenhower Parkway, Ann Arbor, MI, USA">
        <title>Comparative Genomics and Chromosome Evolution.</title>
        <authorList>
            <person name="Mudd A.B."/>
        </authorList>
    </citation>
    <scope>NUCLEOTIDE SEQUENCE</scope>
    <source>
        <strain evidence="1">237g6f4</strain>
        <tissue evidence="1">Blood</tissue>
    </source>
</reference>
<accession>A0AAV6YUV8</accession>
<dbReference type="Proteomes" id="UP000824782">
    <property type="component" value="Unassembled WGS sequence"/>
</dbReference>
<protein>
    <submittedName>
        <fullName evidence="1">Uncharacterized protein</fullName>
    </submittedName>
</protein>
<organism evidence="1 2">
    <name type="scientific">Engystomops pustulosus</name>
    <name type="common">Tungara frog</name>
    <name type="synonym">Physalaemus pustulosus</name>
    <dbReference type="NCBI Taxonomy" id="76066"/>
    <lineage>
        <taxon>Eukaryota</taxon>
        <taxon>Metazoa</taxon>
        <taxon>Chordata</taxon>
        <taxon>Craniata</taxon>
        <taxon>Vertebrata</taxon>
        <taxon>Euteleostomi</taxon>
        <taxon>Amphibia</taxon>
        <taxon>Batrachia</taxon>
        <taxon>Anura</taxon>
        <taxon>Neobatrachia</taxon>
        <taxon>Hyloidea</taxon>
        <taxon>Leptodactylidae</taxon>
        <taxon>Leiuperinae</taxon>
        <taxon>Engystomops</taxon>
    </lineage>
</organism>
<gene>
    <name evidence="1" type="ORF">GDO81_023843</name>
</gene>
<sequence>MGPLLVLSFRAKTGASALHVLEGVHVPLWSWRGLLYEYPLYTKGSLTVPLQCPHRGHPYGYKPLRLLLFIYRNPWERKAALYSLQPLDPGLTPPALVSLISSPHKSYRIQIKK</sequence>